<evidence type="ECO:0000256" key="2">
    <source>
        <dbReference type="ARBA" id="ARBA00009410"/>
    </source>
</evidence>
<evidence type="ECO:0000259" key="5">
    <source>
        <dbReference type="Pfam" id="PF01266"/>
    </source>
</evidence>
<evidence type="ECO:0000313" key="7">
    <source>
        <dbReference type="Proteomes" id="UP000664795"/>
    </source>
</evidence>
<evidence type="ECO:0000256" key="3">
    <source>
        <dbReference type="ARBA" id="ARBA00022630"/>
    </source>
</evidence>
<dbReference type="GO" id="GO:0016491">
    <property type="term" value="F:oxidoreductase activity"/>
    <property type="evidence" value="ECO:0007669"/>
    <property type="project" value="UniProtKB-KW"/>
</dbReference>
<dbReference type="PRINTS" id="PR00411">
    <property type="entry name" value="PNDRDTASEI"/>
</dbReference>
<comment type="caution">
    <text evidence="6">The sequence shown here is derived from an EMBL/GenBank/DDBJ whole genome shotgun (WGS) entry which is preliminary data.</text>
</comment>
<dbReference type="Proteomes" id="UP000664795">
    <property type="component" value="Unassembled WGS sequence"/>
</dbReference>
<comment type="similarity">
    <text evidence="2">Belongs to the DadA oxidoreductase family.</text>
</comment>
<dbReference type="InterPro" id="IPR036188">
    <property type="entry name" value="FAD/NAD-bd_sf"/>
</dbReference>
<accession>A0A939JXS0</accession>
<keyword evidence="3" id="KW-0285">Flavoprotein</keyword>
<keyword evidence="7" id="KW-1185">Reference proteome</keyword>
<feature type="domain" description="FAD dependent oxidoreductase" evidence="5">
    <location>
        <begin position="3"/>
        <end position="376"/>
    </location>
</feature>
<dbReference type="SUPFAM" id="SSF51905">
    <property type="entry name" value="FAD/NAD(P)-binding domain"/>
    <property type="match status" value="1"/>
</dbReference>
<dbReference type="PANTHER" id="PTHR13847:SF286">
    <property type="entry name" value="D-AMINO ACID DEHYDROGENASE"/>
    <property type="match status" value="1"/>
</dbReference>
<dbReference type="Gene3D" id="3.30.9.10">
    <property type="entry name" value="D-Amino Acid Oxidase, subunit A, domain 2"/>
    <property type="match status" value="1"/>
</dbReference>
<dbReference type="GO" id="GO:0005737">
    <property type="term" value="C:cytoplasm"/>
    <property type="evidence" value="ECO:0007669"/>
    <property type="project" value="TreeGrafter"/>
</dbReference>
<evidence type="ECO:0000313" key="6">
    <source>
        <dbReference type="EMBL" id="MBO0929603.1"/>
    </source>
</evidence>
<gene>
    <name evidence="6" type="ORF">J2I48_01290</name>
</gene>
<protein>
    <submittedName>
        <fullName evidence="6">TIGR03364 family FAD-dependent oxidoreductase</fullName>
    </submittedName>
</protein>
<sequence length="384" mass="42720">MYDLIIVGAGILGATHAYHAAQRGLKVLLLEKDNHPVSSTVRNFGQIVPSGMAGRWFEYGRRTLELYRQWQAETDLSLRQNGSIYVASDDDEWQLANELFDRRRAENYPCELLTATQTLAKYPTLRPDYIRGALWFPDEMSAEPDQFIHRFIDFIVRKHGVTYRPNAAVVDCLSNYGGAIVTLAGGERLSASRVLICGGYEFRLLYPDVFANSGLVVSKLQMLQTVPMPAVSLPGNILTGLTIRRYESFTECPSFASIQTPPHLAELKKWGVHILFKQATDGSIIIGDSHEYASAARIDDLGYDTKDALNHLMLTEARRIVQFPVDHIARTWAGYYAQTASADRANEIFEHDVDDYIRIVTGIGGKGMSSGAGYAEASLGAWMG</sequence>
<dbReference type="NCBIfam" id="TIGR03364">
    <property type="entry name" value="HpnW_proposed"/>
    <property type="match status" value="1"/>
</dbReference>
<dbReference type="PANTHER" id="PTHR13847">
    <property type="entry name" value="SARCOSINE DEHYDROGENASE-RELATED"/>
    <property type="match status" value="1"/>
</dbReference>
<dbReference type="InterPro" id="IPR017741">
    <property type="entry name" value="FAD-dependent_OxRdtase_HpnW"/>
</dbReference>
<dbReference type="InterPro" id="IPR006076">
    <property type="entry name" value="FAD-dep_OxRdtase"/>
</dbReference>
<dbReference type="Gene3D" id="3.50.50.60">
    <property type="entry name" value="FAD/NAD(P)-binding domain"/>
    <property type="match status" value="1"/>
</dbReference>
<evidence type="ECO:0000256" key="1">
    <source>
        <dbReference type="ARBA" id="ARBA00001974"/>
    </source>
</evidence>
<keyword evidence="4" id="KW-0560">Oxidoreductase</keyword>
<name>A0A939JXS0_9BACT</name>
<proteinExistence type="inferred from homology"/>
<reference evidence="6 7" key="1">
    <citation type="submission" date="2021-03" db="EMBL/GenBank/DDBJ databases">
        <title>Fibrella sp. HMF5036 genome sequencing and assembly.</title>
        <authorList>
            <person name="Kang H."/>
            <person name="Kim H."/>
            <person name="Bae S."/>
            <person name="Joh K."/>
        </authorList>
    </citation>
    <scope>NUCLEOTIDE SEQUENCE [LARGE SCALE GENOMIC DNA]</scope>
    <source>
        <strain evidence="6 7">HMF5036</strain>
    </source>
</reference>
<comment type="cofactor">
    <cofactor evidence="1">
        <name>FAD</name>
        <dbReference type="ChEBI" id="CHEBI:57692"/>
    </cofactor>
</comment>
<dbReference type="Pfam" id="PF01266">
    <property type="entry name" value="DAO"/>
    <property type="match status" value="1"/>
</dbReference>
<evidence type="ECO:0000256" key="4">
    <source>
        <dbReference type="ARBA" id="ARBA00023002"/>
    </source>
</evidence>
<dbReference type="AlphaFoldDB" id="A0A939JXS0"/>
<organism evidence="6 7">
    <name type="scientific">Fibrella aquatilis</name>
    <dbReference type="NCBI Taxonomy" id="2817059"/>
    <lineage>
        <taxon>Bacteria</taxon>
        <taxon>Pseudomonadati</taxon>
        <taxon>Bacteroidota</taxon>
        <taxon>Cytophagia</taxon>
        <taxon>Cytophagales</taxon>
        <taxon>Spirosomataceae</taxon>
        <taxon>Fibrella</taxon>
    </lineage>
</organism>
<dbReference type="RefSeq" id="WP_207333566.1">
    <property type="nucleotide sequence ID" value="NZ_JAFMYU010000001.1"/>
</dbReference>
<dbReference type="EMBL" id="JAFMYU010000001">
    <property type="protein sequence ID" value="MBO0929603.1"/>
    <property type="molecule type" value="Genomic_DNA"/>
</dbReference>